<dbReference type="EMBL" id="JAFBER010000006">
    <property type="protein sequence ID" value="MBM7645092.1"/>
    <property type="molecule type" value="Genomic_DNA"/>
</dbReference>
<feature type="transmembrane region" description="Helical" evidence="1">
    <location>
        <begin position="6"/>
        <end position="26"/>
    </location>
</feature>
<gene>
    <name evidence="2" type="ORF">JOD45_001303</name>
</gene>
<sequence>MKKWILSVFAIILVLGIVSFYFNSGFKMRSDFEKSINHMIQEKDKQAISRVTHDRKTYDFLMKLPKGTTCKKSSDAQGSDGKTVYFVTDLDNKNIGLYIKKENRFLSNLFPKWEVVSIRL</sequence>
<keyword evidence="1" id="KW-1133">Transmembrane helix</keyword>
<keyword evidence="3" id="KW-1185">Reference proteome</keyword>
<evidence type="ECO:0000256" key="1">
    <source>
        <dbReference type="SAM" id="Phobius"/>
    </source>
</evidence>
<keyword evidence="1" id="KW-0812">Transmembrane</keyword>
<dbReference type="RefSeq" id="WP_205003032.1">
    <property type="nucleotide sequence ID" value="NZ_JAFBER010000006.1"/>
</dbReference>
<accession>A0ABS2PYJ6</accession>
<name>A0ABS2PYJ6_9BACL</name>
<evidence type="ECO:0000313" key="2">
    <source>
        <dbReference type="EMBL" id="MBM7645092.1"/>
    </source>
</evidence>
<keyword evidence="1" id="KW-0472">Membrane</keyword>
<reference evidence="2 3" key="1">
    <citation type="submission" date="2021-01" db="EMBL/GenBank/DDBJ databases">
        <title>Genomic Encyclopedia of Type Strains, Phase IV (KMG-IV): sequencing the most valuable type-strain genomes for metagenomic binning, comparative biology and taxonomic classification.</title>
        <authorList>
            <person name="Goeker M."/>
        </authorList>
    </citation>
    <scope>NUCLEOTIDE SEQUENCE [LARGE SCALE GENOMIC DNA]</scope>
    <source>
        <strain evidence="2 3">DSM 28236</strain>
    </source>
</reference>
<organism evidence="2 3">
    <name type="scientific">Scopulibacillus daqui</name>
    <dbReference type="NCBI Taxonomy" id="1469162"/>
    <lineage>
        <taxon>Bacteria</taxon>
        <taxon>Bacillati</taxon>
        <taxon>Bacillota</taxon>
        <taxon>Bacilli</taxon>
        <taxon>Bacillales</taxon>
        <taxon>Sporolactobacillaceae</taxon>
        <taxon>Scopulibacillus</taxon>
    </lineage>
</organism>
<evidence type="ECO:0000313" key="3">
    <source>
        <dbReference type="Proteomes" id="UP000808914"/>
    </source>
</evidence>
<protein>
    <submittedName>
        <fullName evidence="2">Preprotein translocase subunit SecF</fullName>
    </submittedName>
</protein>
<proteinExistence type="predicted"/>
<comment type="caution">
    <text evidence="2">The sequence shown here is derived from an EMBL/GenBank/DDBJ whole genome shotgun (WGS) entry which is preliminary data.</text>
</comment>
<dbReference type="Proteomes" id="UP000808914">
    <property type="component" value="Unassembled WGS sequence"/>
</dbReference>